<comment type="caution">
    <text evidence="4">The sequence shown here is derived from an EMBL/GenBank/DDBJ whole genome shotgun (WGS) entry which is preliminary data.</text>
</comment>
<keyword evidence="1" id="KW-0378">Hydrolase</keyword>
<dbReference type="RefSeq" id="WP_329775690.1">
    <property type="nucleotide sequence ID" value="NZ_JAYDYW010000008.1"/>
</dbReference>
<reference evidence="5" key="1">
    <citation type="submission" date="2023-07" db="EMBL/GenBank/DDBJ databases">
        <title>Draft genome sequence of Agarivorans aestuarii strain ZMCS4, a CAZymes producing bacteria isolated from the marine brown algae Clodostephus spongiosus.</title>
        <authorList>
            <person name="Lorente B."/>
            <person name="Cabral C."/>
            <person name="Frias J."/>
            <person name="Faria J."/>
            <person name="Toubarro D."/>
        </authorList>
    </citation>
    <scope>NUCLEOTIDE SEQUENCE [LARGE SCALE GENOMIC DNA]</scope>
    <source>
        <strain evidence="5">ZMCS4</strain>
    </source>
</reference>
<sequence>MTLLKSLALAAGLFTVATGVTAASLDINLDSGDRWDQVNAGDDGWGDGSGSFSFNGETATVTVNDKASNPWHIQLKRPRVKLEKGQTYNISAEVTATQKSPLTIIVQKDSGDYATYYAEDLSVSPNAQTFNLTFKAPKSDSKAAFAFFVGGAQTGVTYSFKNIRLKSAD</sequence>
<evidence type="ECO:0000256" key="2">
    <source>
        <dbReference type="SAM" id="SignalP"/>
    </source>
</evidence>
<dbReference type="InterPro" id="IPR003305">
    <property type="entry name" value="CenC_carb-bd"/>
</dbReference>
<keyword evidence="5" id="KW-1185">Reference proteome</keyword>
<evidence type="ECO:0000313" key="4">
    <source>
        <dbReference type="EMBL" id="MEE1674606.1"/>
    </source>
</evidence>
<accession>A0ABU7G5T6</accession>
<dbReference type="EMBL" id="JAYDYW010000008">
    <property type="protein sequence ID" value="MEE1674606.1"/>
    <property type="molecule type" value="Genomic_DNA"/>
</dbReference>
<dbReference type="Gene3D" id="2.60.120.260">
    <property type="entry name" value="Galactose-binding domain-like"/>
    <property type="match status" value="1"/>
</dbReference>
<evidence type="ECO:0000313" key="5">
    <source>
        <dbReference type="Proteomes" id="UP001310248"/>
    </source>
</evidence>
<dbReference type="Pfam" id="PF02018">
    <property type="entry name" value="CBM_4_9"/>
    <property type="match status" value="1"/>
</dbReference>
<protein>
    <submittedName>
        <fullName evidence="4">Carbohydrate binding domain-containing protein</fullName>
    </submittedName>
</protein>
<organism evidence="4 5">
    <name type="scientific">Agarivorans aestuarii</name>
    <dbReference type="NCBI Taxonomy" id="1563703"/>
    <lineage>
        <taxon>Bacteria</taxon>
        <taxon>Pseudomonadati</taxon>
        <taxon>Pseudomonadota</taxon>
        <taxon>Gammaproteobacteria</taxon>
        <taxon>Alteromonadales</taxon>
        <taxon>Alteromonadaceae</taxon>
        <taxon>Agarivorans</taxon>
    </lineage>
</organism>
<feature type="chain" id="PRO_5047299177" evidence="2">
    <location>
        <begin position="23"/>
        <end position="169"/>
    </location>
</feature>
<feature type="signal peptide" evidence="2">
    <location>
        <begin position="1"/>
        <end position="22"/>
    </location>
</feature>
<feature type="domain" description="CBM-cenC" evidence="3">
    <location>
        <begin position="47"/>
        <end position="150"/>
    </location>
</feature>
<dbReference type="InterPro" id="IPR008979">
    <property type="entry name" value="Galactose-bd-like_sf"/>
</dbReference>
<gene>
    <name evidence="4" type="ORF">SNR37_004049</name>
</gene>
<evidence type="ECO:0000256" key="1">
    <source>
        <dbReference type="ARBA" id="ARBA00022801"/>
    </source>
</evidence>
<name>A0ABU7G5T6_9ALTE</name>
<evidence type="ECO:0000259" key="3">
    <source>
        <dbReference type="Pfam" id="PF02018"/>
    </source>
</evidence>
<dbReference type="Proteomes" id="UP001310248">
    <property type="component" value="Unassembled WGS sequence"/>
</dbReference>
<proteinExistence type="predicted"/>
<keyword evidence="2" id="KW-0732">Signal</keyword>
<dbReference type="SUPFAM" id="SSF49785">
    <property type="entry name" value="Galactose-binding domain-like"/>
    <property type="match status" value="1"/>
</dbReference>